<name>A0ABQ4UZJ0_9HYPH</name>
<reference evidence="1" key="2">
    <citation type="submission" date="2021-08" db="EMBL/GenBank/DDBJ databases">
        <authorList>
            <person name="Tani A."/>
            <person name="Ola A."/>
            <person name="Ogura Y."/>
            <person name="Katsura K."/>
            <person name="Hayashi T."/>
        </authorList>
    </citation>
    <scope>NUCLEOTIDE SEQUENCE</scope>
    <source>
        <strain evidence="1">DSM 14458</strain>
    </source>
</reference>
<accession>A0ABQ4UZJ0</accession>
<proteinExistence type="predicted"/>
<reference evidence="1" key="1">
    <citation type="journal article" date="2021" name="Front. Microbiol.">
        <title>Comprehensive Comparative Genomics and Phenotyping of Methylobacterium Species.</title>
        <authorList>
            <person name="Alessa O."/>
            <person name="Ogura Y."/>
            <person name="Fujitani Y."/>
            <person name="Takami H."/>
            <person name="Hayashi T."/>
            <person name="Sahin N."/>
            <person name="Tani A."/>
        </authorList>
    </citation>
    <scope>NUCLEOTIDE SEQUENCE</scope>
    <source>
        <strain evidence="1">DSM 14458</strain>
    </source>
</reference>
<evidence type="ECO:0000313" key="1">
    <source>
        <dbReference type="EMBL" id="GJE77745.1"/>
    </source>
</evidence>
<comment type="caution">
    <text evidence="1">The sequence shown here is derived from an EMBL/GenBank/DDBJ whole genome shotgun (WGS) entry which is preliminary data.</text>
</comment>
<organism evidence="1 2">
    <name type="scientific">Methylorubrum suomiense</name>
    <dbReference type="NCBI Taxonomy" id="144191"/>
    <lineage>
        <taxon>Bacteria</taxon>
        <taxon>Pseudomonadati</taxon>
        <taxon>Pseudomonadota</taxon>
        <taxon>Alphaproteobacteria</taxon>
        <taxon>Hyphomicrobiales</taxon>
        <taxon>Methylobacteriaceae</taxon>
        <taxon>Methylorubrum</taxon>
    </lineage>
</organism>
<dbReference type="EMBL" id="BPRE01000017">
    <property type="protein sequence ID" value="GJE77745.1"/>
    <property type="molecule type" value="Genomic_DNA"/>
</dbReference>
<evidence type="ECO:0000313" key="2">
    <source>
        <dbReference type="Proteomes" id="UP001055093"/>
    </source>
</evidence>
<dbReference type="Proteomes" id="UP001055093">
    <property type="component" value="Unassembled WGS sequence"/>
</dbReference>
<gene>
    <name evidence="1" type="ORF">BGCPKDLD_4352</name>
</gene>
<sequence>MQEVEGERRYTITTAVSLPARAVVETRRGRSPKAPAVAEDSIQCGCALAGHGRIVGTMRMRETGGHH</sequence>
<keyword evidence="2" id="KW-1185">Reference proteome</keyword>
<protein>
    <submittedName>
        <fullName evidence="1">Uncharacterized protein</fullName>
    </submittedName>
</protein>